<dbReference type="Gene3D" id="1.10.3720.10">
    <property type="entry name" value="MetI-like"/>
    <property type="match status" value="2"/>
</dbReference>
<proteinExistence type="predicted"/>
<keyword evidence="6 7" id="KW-0472">Membrane</keyword>
<feature type="transmembrane region" description="Helical" evidence="7">
    <location>
        <begin position="346"/>
        <end position="367"/>
    </location>
</feature>
<feature type="transmembrane region" description="Helical" evidence="7">
    <location>
        <begin position="311"/>
        <end position="334"/>
    </location>
</feature>
<evidence type="ECO:0000313" key="9">
    <source>
        <dbReference type="EMBL" id="NDV02760.1"/>
    </source>
</evidence>
<dbReference type="PANTHER" id="PTHR30183:SF9">
    <property type="entry name" value="THIAMINE TRANSPORT SYSTEM PERMEASE PROTEIN THIP"/>
    <property type="match status" value="1"/>
</dbReference>
<feature type="transmembrane region" description="Helical" evidence="7">
    <location>
        <begin position="373"/>
        <end position="391"/>
    </location>
</feature>
<feature type="transmembrane region" description="Helical" evidence="7">
    <location>
        <begin position="126"/>
        <end position="144"/>
    </location>
</feature>
<evidence type="ECO:0000256" key="7">
    <source>
        <dbReference type="SAM" id="Phobius"/>
    </source>
</evidence>
<gene>
    <name evidence="9" type="ORF">GZA08_17490</name>
</gene>
<evidence type="ECO:0000256" key="5">
    <source>
        <dbReference type="ARBA" id="ARBA00022989"/>
    </source>
</evidence>
<dbReference type="Proteomes" id="UP000474757">
    <property type="component" value="Unassembled WGS sequence"/>
</dbReference>
<evidence type="ECO:0000256" key="1">
    <source>
        <dbReference type="ARBA" id="ARBA00004651"/>
    </source>
</evidence>
<dbReference type="GO" id="GO:0055085">
    <property type="term" value="P:transmembrane transport"/>
    <property type="evidence" value="ECO:0007669"/>
    <property type="project" value="InterPro"/>
</dbReference>
<dbReference type="InterPro" id="IPR000515">
    <property type="entry name" value="MetI-like"/>
</dbReference>
<feature type="transmembrane region" description="Helical" evidence="7">
    <location>
        <begin position="476"/>
        <end position="495"/>
    </location>
</feature>
<dbReference type="RefSeq" id="WP_163895999.1">
    <property type="nucleotide sequence ID" value="NZ_JAAFYS010000004.1"/>
</dbReference>
<evidence type="ECO:0000259" key="8">
    <source>
        <dbReference type="PROSITE" id="PS50928"/>
    </source>
</evidence>
<reference evidence="9 10" key="1">
    <citation type="submission" date="2020-02" db="EMBL/GenBank/DDBJ databases">
        <title>Pseudoroseicyclus tamarix, sp. nov., isolated from offshore sediment of a Tamarix chinensis forest.</title>
        <authorList>
            <person name="Gai Y."/>
        </authorList>
    </citation>
    <scope>NUCLEOTIDE SEQUENCE [LARGE SCALE GENOMIC DNA]</scope>
    <source>
        <strain evidence="9 10">CLL3-39</strain>
    </source>
</reference>
<feature type="transmembrane region" description="Helical" evidence="7">
    <location>
        <begin position="434"/>
        <end position="455"/>
    </location>
</feature>
<evidence type="ECO:0000313" key="10">
    <source>
        <dbReference type="Proteomes" id="UP000474757"/>
    </source>
</evidence>
<dbReference type="CDD" id="cd06261">
    <property type="entry name" value="TM_PBP2"/>
    <property type="match status" value="2"/>
</dbReference>
<evidence type="ECO:0000256" key="6">
    <source>
        <dbReference type="ARBA" id="ARBA00023136"/>
    </source>
</evidence>
<feature type="domain" description="ABC transmembrane type-1" evidence="8">
    <location>
        <begin position="47"/>
        <end position="248"/>
    </location>
</feature>
<dbReference type="PANTHER" id="PTHR30183">
    <property type="entry name" value="MOLYBDENUM TRANSPORT SYSTEM PERMEASE PROTEIN MODB"/>
    <property type="match status" value="1"/>
</dbReference>
<name>A0A6B2JX99_9RHOB</name>
<dbReference type="GO" id="GO:0005886">
    <property type="term" value="C:plasma membrane"/>
    <property type="evidence" value="ECO:0007669"/>
    <property type="project" value="UniProtKB-SubCell"/>
</dbReference>
<comment type="subcellular location">
    <subcellularLocation>
        <location evidence="1">Cell membrane</location>
        <topology evidence="1">Multi-pass membrane protein</topology>
    </subcellularLocation>
</comment>
<evidence type="ECO:0000256" key="2">
    <source>
        <dbReference type="ARBA" id="ARBA00022448"/>
    </source>
</evidence>
<feature type="transmembrane region" description="Helical" evidence="7">
    <location>
        <begin position="51"/>
        <end position="69"/>
    </location>
</feature>
<dbReference type="AlphaFoldDB" id="A0A6B2JX99"/>
<keyword evidence="3" id="KW-1003">Cell membrane</keyword>
<feature type="transmembrane region" description="Helical" evidence="7">
    <location>
        <begin position="81"/>
        <end position="106"/>
    </location>
</feature>
<sequence length="503" mass="52460">MAHRALPVGPGVAASLAVLAFVLVPLGAVALRAGGAGMPSPGDWAAFRFTLWQAALSALISCALAVPVARALMRRRFPGRALFISLIGAPFILPVIVAVFGLVAIFGRNGWLNAALGPLGLPPLSIYGAHGVILAHVFFNLPLATRMLLSGFASIPGEHWRLAEALNLPRFRFLEWPMLRDRLPGAFLLIFLICLTSFAVALTLGGGPRATTLELAIYQALRFDYDLGKAALMAAAQCAVCLAALALARRVALAPVAAPGLGLPPRLPSGPLWLDALVIAAAGAFLLLPLAAVVTSGLAGIAELPPTIWRAALRSLIVALSATALSMALALLMARTGGRLAEVASALPLAASSLVTGTGIFLILFRLIRPEALALPATIAVNAVIALPFAYRILRPALQQAEMNYGRLADQLGLAGLARWRLMLAPLARGPIGFAAGLIGAMAMGDLGVIALFASQEQQTLPLAMSRAMGAYRMEEAAGAGLLLVIMAFGLFWIFDRGGRDAN</sequence>
<dbReference type="InterPro" id="IPR035906">
    <property type="entry name" value="MetI-like_sf"/>
</dbReference>
<keyword evidence="10" id="KW-1185">Reference proteome</keyword>
<accession>A0A6B2JX99</accession>
<dbReference type="EMBL" id="JAAGAB010000004">
    <property type="protein sequence ID" value="NDV02760.1"/>
    <property type="molecule type" value="Genomic_DNA"/>
</dbReference>
<dbReference type="SUPFAM" id="SSF161098">
    <property type="entry name" value="MetI-like"/>
    <property type="match status" value="2"/>
</dbReference>
<keyword evidence="5 7" id="KW-1133">Transmembrane helix</keyword>
<evidence type="ECO:0000256" key="4">
    <source>
        <dbReference type="ARBA" id="ARBA00022692"/>
    </source>
</evidence>
<protein>
    <submittedName>
        <fullName evidence="9">Thiamine/thiamine pyrophosphate ABC transporter permease ThiP</fullName>
    </submittedName>
</protein>
<feature type="transmembrane region" description="Helical" evidence="7">
    <location>
        <begin position="186"/>
        <end position="207"/>
    </location>
</feature>
<comment type="caution">
    <text evidence="9">The sequence shown here is derived from an EMBL/GenBank/DDBJ whole genome shotgun (WGS) entry which is preliminary data.</text>
</comment>
<feature type="transmembrane region" description="Helical" evidence="7">
    <location>
        <begin position="12"/>
        <end position="31"/>
    </location>
</feature>
<keyword evidence="4 7" id="KW-0812">Transmembrane</keyword>
<dbReference type="PROSITE" id="PS50928">
    <property type="entry name" value="ABC_TM1"/>
    <property type="match status" value="2"/>
</dbReference>
<keyword evidence="2" id="KW-0813">Transport</keyword>
<organism evidence="9 10">
    <name type="scientific">Pseudoroseicyclus tamaricis</name>
    <dbReference type="NCBI Taxonomy" id="2705421"/>
    <lineage>
        <taxon>Bacteria</taxon>
        <taxon>Pseudomonadati</taxon>
        <taxon>Pseudomonadota</taxon>
        <taxon>Alphaproteobacteria</taxon>
        <taxon>Rhodobacterales</taxon>
        <taxon>Paracoccaceae</taxon>
        <taxon>Pseudoroseicyclus</taxon>
    </lineage>
</organism>
<feature type="domain" description="ABC transmembrane type-1" evidence="8">
    <location>
        <begin position="308"/>
        <end position="495"/>
    </location>
</feature>
<feature type="transmembrane region" description="Helical" evidence="7">
    <location>
        <begin position="272"/>
        <end position="299"/>
    </location>
</feature>
<evidence type="ECO:0000256" key="3">
    <source>
        <dbReference type="ARBA" id="ARBA00022475"/>
    </source>
</evidence>